<sequence length="39" mass="4318">MTNGAMISYEIKNDEKVKALLKKAGDKAKDLRVPLKRSG</sequence>
<name>X1VJ99_9ZZZZ</name>
<evidence type="ECO:0000313" key="1">
    <source>
        <dbReference type="EMBL" id="GAJ07850.1"/>
    </source>
</evidence>
<dbReference type="AlphaFoldDB" id="X1VJ99"/>
<reference evidence="1" key="1">
    <citation type="journal article" date="2014" name="Front. Microbiol.">
        <title>High frequency of phylogenetically diverse reductive dehalogenase-homologous genes in deep subseafloor sedimentary metagenomes.</title>
        <authorList>
            <person name="Kawai M."/>
            <person name="Futagami T."/>
            <person name="Toyoda A."/>
            <person name="Takaki Y."/>
            <person name="Nishi S."/>
            <person name="Hori S."/>
            <person name="Arai W."/>
            <person name="Tsubouchi T."/>
            <person name="Morono Y."/>
            <person name="Uchiyama I."/>
            <person name="Ito T."/>
            <person name="Fujiyama A."/>
            <person name="Inagaki F."/>
            <person name="Takami H."/>
        </authorList>
    </citation>
    <scope>NUCLEOTIDE SEQUENCE</scope>
    <source>
        <strain evidence="1">Expedition CK06-06</strain>
    </source>
</reference>
<dbReference type="EMBL" id="BARW01033260">
    <property type="protein sequence ID" value="GAJ07850.1"/>
    <property type="molecule type" value="Genomic_DNA"/>
</dbReference>
<feature type="non-terminal residue" evidence="1">
    <location>
        <position position="39"/>
    </location>
</feature>
<gene>
    <name evidence="1" type="ORF">S12H4_52420</name>
</gene>
<accession>X1VJ99</accession>
<protein>
    <submittedName>
        <fullName evidence="1">Uncharacterized protein</fullName>
    </submittedName>
</protein>
<organism evidence="1">
    <name type="scientific">marine sediment metagenome</name>
    <dbReference type="NCBI Taxonomy" id="412755"/>
    <lineage>
        <taxon>unclassified sequences</taxon>
        <taxon>metagenomes</taxon>
        <taxon>ecological metagenomes</taxon>
    </lineage>
</organism>
<proteinExistence type="predicted"/>
<comment type="caution">
    <text evidence="1">The sequence shown here is derived from an EMBL/GenBank/DDBJ whole genome shotgun (WGS) entry which is preliminary data.</text>
</comment>